<comment type="caution">
    <text evidence="2">The sequence shown here is derived from an EMBL/GenBank/DDBJ whole genome shotgun (WGS) entry which is preliminary data.</text>
</comment>
<organism evidence="2 3">
    <name type="scientific">Salinomyces thailandicus</name>
    <dbReference type="NCBI Taxonomy" id="706561"/>
    <lineage>
        <taxon>Eukaryota</taxon>
        <taxon>Fungi</taxon>
        <taxon>Dikarya</taxon>
        <taxon>Ascomycota</taxon>
        <taxon>Pezizomycotina</taxon>
        <taxon>Dothideomycetes</taxon>
        <taxon>Dothideomycetidae</taxon>
        <taxon>Mycosphaerellales</taxon>
        <taxon>Teratosphaeriaceae</taxon>
        <taxon>Salinomyces</taxon>
    </lineage>
</organism>
<reference evidence="2 3" key="1">
    <citation type="submission" date="2017-03" db="EMBL/GenBank/DDBJ databases">
        <title>Genomes of endolithic fungi from Antarctica.</title>
        <authorList>
            <person name="Coleine C."/>
            <person name="Masonjones S."/>
            <person name="Stajich J.E."/>
        </authorList>
    </citation>
    <scope>NUCLEOTIDE SEQUENCE [LARGE SCALE GENOMIC DNA]</scope>
    <source>
        <strain evidence="2 3">CCFEE 6315</strain>
    </source>
</reference>
<evidence type="ECO:0000256" key="1">
    <source>
        <dbReference type="SAM" id="MobiDB-lite"/>
    </source>
</evidence>
<feature type="compositionally biased region" description="Basic and acidic residues" evidence="1">
    <location>
        <begin position="259"/>
        <end position="287"/>
    </location>
</feature>
<dbReference type="OrthoDB" id="5411773at2759"/>
<dbReference type="Proteomes" id="UP000308549">
    <property type="component" value="Unassembled WGS sequence"/>
</dbReference>
<gene>
    <name evidence="2" type="ORF">B0A50_02504</name>
</gene>
<name>A0A4U0U705_9PEZI</name>
<keyword evidence="3" id="KW-1185">Reference proteome</keyword>
<sequence>MAPMLHTSPSSEVQSRDTRPIPTALLDTIGVTLEEELYPHAFSQLTHVLTSGTSAHRPLPSRIPPPKFIALAVTVSIHPSLTTRTRDVEKLEAADAALAYLRRLLHVVGVRASGLAHACVFTPQRGQSLSRARRSAKKSGSSRGFGDDESEEDEVKIRSSYAGRAALWANAEDFWHLVGWALNCSVLHRQRWNRYLPLLDWMLNAIRQDFELYAEGGTAAESILAQYLSVIGEGRNNKRRVMRAILADGSPRSTGEFVEIWRKETKPPKRKQEDEGDQAKKKSKLDLEAGEYGDYYNDSNSDVDSPAGGSLSRSRNATAARSRTTSRQPSNAENESGVAGTSGMSSALAAFGGIESIQIRKRMLALLVHLSLVSPKTFLDIENLFDLYTEFLRPLPLPVFQQLVFTGCSGQDWLGVNEQSSLDQMLLRPLLASAAPAYDRDALTQTDFETHYAPYPANTTSATDNAKVSLLIEDLFRLLWRTGGLIYTDALRGVVEDGIKARKDKLAFDGRKKTKDRKKEDEDAGTIMDCSAQRMLVLLDMIKARGEQDP</sequence>
<protein>
    <submittedName>
        <fullName evidence="2">Uncharacterized protein</fullName>
    </submittedName>
</protein>
<dbReference type="AlphaFoldDB" id="A0A4U0U705"/>
<accession>A0A4U0U705</accession>
<evidence type="ECO:0000313" key="3">
    <source>
        <dbReference type="Proteomes" id="UP000308549"/>
    </source>
</evidence>
<dbReference type="EMBL" id="NAJL01000010">
    <property type="protein sequence ID" value="TKA30784.1"/>
    <property type="molecule type" value="Genomic_DNA"/>
</dbReference>
<feature type="region of interest" description="Disordered" evidence="1">
    <location>
        <begin position="131"/>
        <end position="151"/>
    </location>
</feature>
<feature type="region of interest" description="Disordered" evidence="1">
    <location>
        <begin position="257"/>
        <end position="342"/>
    </location>
</feature>
<evidence type="ECO:0000313" key="2">
    <source>
        <dbReference type="EMBL" id="TKA30784.1"/>
    </source>
</evidence>
<feature type="compositionally biased region" description="Low complexity" evidence="1">
    <location>
        <begin position="294"/>
        <end position="327"/>
    </location>
</feature>
<proteinExistence type="predicted"/>